<evidence type="ECO:0000313" key="2">
    <source>
        <dbReference type="Proteomes" id="UP000887566"/>
    </source>
</evidence>
<feature type="compositionally biased region" description="Low complexity" evidence="1">
    <location>
        <begin position="12"/>
        <end position="23"/>
    </location>
</feature>
<evidence type="ECO:0000256" key="1">
    <source>
        <dbReference type="SAM" id="MobiDB-lite"/>
    </source>
</evidence>
<keyword evidence="2" id="KW-1185">Reference proteome</keyword>
<reference evidence="3" key="1">
    <citation type="submission" date="2022-11" db="UniProtKB">
        <authorList>
            <consortium name="WormBaseParasite"/>
        </authorList>
    </citation>
    <scope>IDENTIFICATION</scope>
</reference>
<feature type="compositionally biased region" description="Basic residues" evidence="1">
    <location>
        <begin position="47"/>
        <end position="62"/>
    </location>
</feature>
<feature type="compositionally biased region" description="Low complexity" evidence="1">
    <location>
        <begin position="130"/>
        <end position="142"/>
    </location>
</feature>
<name>A0A914WYY8_9BILA</name>
<feature type="region of interest" description="Disordered" evidence="1">
    <location>
        <begin position="47"/>
        <end position="80"/>
    </location>
</feature>
<dbReference type="Proteomes" id="UP000887566">
    <property type="component" value="Unplaced"/>
</dbReference>
<proteinExistence type="predicted"/>
<evidence type="ECO:0000313" key="3">
    <source>
        <dbReference type="WBParaSite" id="PSAMB.scaffold534size47819.g6685.t1"/>
    </source>
</evidence>
<dbReference type="WBParaSite" id="PSAMB.scaffold534size47819.g6685.t1">
    <property type="protein sequence ID" value="PSAMB.scaffold534size47819.g6685.t1"/>
    <property type="gene ID" value="PSAMB.scaffold534size47819.g6685"/>
</dbReference>
<feature type="region of interest" description="Disordered" evidence="1">
    <location>
        <begin position="1"/>
        <end position="27"/>
    </location>
</feature>
<sequence length="237" mass="26323">MGNEGNRRRAIPSPTLSTTSATPVWPTSSVTLSLPLTAHREWRREKVAKKRARWTRRRRRSAGGRLSRSGGRRRAPRRFRRGSVVVAPTAVDRRLFAERTNRCAAPARNSIVSDALNVSTARRRLRKEAPPSVAGPPSSAAPTDDALLRKCKRKRRRRCRLPDRHGPISRLSPLPPLSPPHHCPLLPFRRPPFPLTPTATNTCTAIAPPTLAHLNIPVYLHTTMSAGEPKRSKKSGA</sequence>
<feature type="compositionally biased region" description="Basic residues" evidence="1">
    <location>
        <begin position="70"/>
        <end position="80"/>
    </location>
</feature>
<feature type="region of interest" description="Disordered" evidence="1">
    <location>
        <begin position="124"/>
        <end position="146"/>
    </location>
</feature>
<dbReference type="AlphaFoldDB" id="A0A914WYY8"/>
<accession>A0A914WYY8</accession>
<organism evidence="2 3">
    <name type="scientific">Plectus sambesii</name>
    <dbReference type="NCBI Taxonomy" id="2011161"/>
    <lineage>
        <taxon>Eukaryota</taxon>
        <taxon>Metazoa</taxon>
        <taxon>Ecdysozoa</taxon>
        <taxon>Nematoda</taxon>
        <taxon>Chromadorea</taxon>
        <taxon>Plectida</taxon>
        <taxon>Plectina</taxon>
        <taxon>Plectoidea</taxon>
        <taxon>Plectidae</taxon>
        <taxon>Plectus</taxon>
    </lineage>
</organism>
<protein>
    <submittedName>
        <fullName evidence="3">Uncharacterized protein</fullName>
    </submittedName>
</protein>